<reference evidence="2" key="1">
    <citation type="journal article" date="2011" name="Stand. Genomic Sci.">
        <title>Genome sequence of the filamentous, gliding Thiothrix nivea neotype strain (JP2(T)).</title>
        <authorList>
            <person name="Lapidus A."/>
            <person name="Nolan M."/>
            <person name="Lucas S."/>
            <person name="Glavina Del Rio T."/>
            <person name="Tice H."/>
            <person name="Cheng J.F."/>
            <person name="Tapia R."/>
            <person name="Han C."/>
            <person name="Goodwin L."/>
            <person name="Pitluck S."/>
            <person name="Liolios K."/>
            <person name="Pagani I."/>
            <person name="Ivanova N."/>
            <person name="Huntemann M."/>
            <person name="Mavromatis K."/>
            <person name="Mikhailova N."/>
            <person name="Pati A."/>
            <person name="Chen A."/>
            <person name="Palaniappan K."/>
            <person name="Land M."/>
            <person name="Brambilla E.M."/>
            <person name="Rohde M."/>
            <person name="Abt B."/>
            <person name="Verbarg S."/>
            <person name="Goker M."/>
            <person name="Bristow J."/>
            <person name="Eisen J.A."/>
            <person name="Markowitz V."/>
            <person name="Hugenholtz P."/>
            <person name="Kyrpides N.C."/>
            <person name="Klenk H.P."/>
            <person name="Woyke T."/>
        </authorList>
    </citation>
    <scope>NUCLEOTIDE SEQUENCE [LARGE SCALE GENOMIC DNA]</scope>
    <source>
        <strain evidence="2">ATCC 35100 / DSM 5205 / JP2</strain>
    </source>
</reference>
<evidence type="ECO:0000313" key="1">
    <source>
        <dbReference type="EMBL" id="EIJ34510.1"/>
    </source>
</evidence>
<proteinExistence type="predicted"/>
<sequence>MIHIKFSSGWIANIRDIEYNPSVYEFSGFLDSLIVGRVNARFTGGKRGSLNT</sequence>
<protein>
    <submittedName>
        <fullName evidence="1">Uncharacterized protein</fullName>
    </submittedName>
</protein>
<dbReference type="Proteomes" id="UP000005317">
    <property type="component" value="Unassembled WGS sequence"/>
</dbReference>
<keyword evidence="2" id="KW-1185">Reference proteome</keyword>
<evidence type="ECO:0000313" key="2">
    <source>
        <dbReference type="Proteomes" id="UP000005317"/>
    </source>
</evidence>
<dbReference type="AlphaFoldDB" id="A0A656HGJ2"/>
<accession>A0A656HGJ2</accession>
<gene>
    <name evidence="1" type="ORF">Thini_1934</name>
</gene>
<organism evidence="1 2">
    <name type="scientific">Thiothrix nivea (strain ATCC 35100 / DSM 5205 / JP2)</name>
    <dbReference type="NCBI Taxonomy" id="870187"/>
    <lineage>
        <taxon>Bacteria</taxon>
        <taxon>Pseudomonadati</taxon>
        <taxon>Pseudomonadota</taxon>
        <taxon>Gammaproteobacteria</taxon>
        <taxon>Thiotrichales</taxon>
        <taxon>Thiotrichaceae</taxon>
        <taxon>Thiothrix</taxon>
    </lineage>
</organism>
<dbReference type="EMBL" id="JH651384">
    <property type="protein sequence ID" value="EIJ34510.1"/>
    <property type="molecule type" value="Genomic_DNA"/>
</dbReference>
<name>A0A656HGJ2_THINJ</name>